<dbReference type="SUPFAM" id="SSF52540">
    <property type="entry name" value="P-loop containing nucleoside triphosphate hydrolases"/>
    <property type="match status" value="1"/>
</dbReference>
<dbReference type="Pfam" id="PF00485">
    <property type="entry name" value="PRK"/>
    <property type="match status" value="1"/>
</dbReference>
<evidence type="ECO:0000256" key="8">
    <source>
        <dbReference type="ARBA" id="ARBA00022679"/>
    </source>
</evidence>
<reference evidence="15" key="1">
    <citation type="submission" date="2021-04" db="EMBL/GenBank/DDBJ databases">
        <title>Taxonomic assessment of Weissella genus.</title>
        <authorList>
            <person name="Fanelli F."/>
            <person name="Chieffi D."/>
            <person name="Dell'Aquila A."/>
            <person name="Gyu-Sung C."/>
            <person name="Franz C.M.A.P."/>
            <person name="Fusco V."/>
        </authorList>
    </citation>
    <scope>NUCLEOTIDE SEQUENCE</scope>
    <source>
        <strain evidence="15">LMG 25373</strain>
    </source>
</reference>
<dbReference type="RefSeq" id="WP_205143353.1">
    <property type="nucleotide sequence ID" value="NZ_JAFBDN010000005.1"/>
</dbReference>
<evidence type="ECO:0000313" key="15">
    <source>
        <dbReference type="EMBL" id="MCM2437657.1"/>
    </source>
</evidence>
<keyword evidence="10 15" id="KW-0418">Kinase</keyword>
<keyword evidence="16" id="KW-1185">Reference proteome</keyword>
<comment type="similarity">
    <text evidence="4 13">Belongs to the prokaryotic pantothenate kinase family.</text>
</comment>
<dbReference type="EMBL" id="JAGMVS010000066">
    <property type="protein sequence ID" value="MCM2437657.1"/>
    <property type="molecule type" value="Genomic_DNA"/>
</dbReference>
<name>A0ABT0VIK1_9LACO</name>
<sequence length="300" mass="34503">MNKLDDFQVVDRTTWQAIEPHTIFTKQQLEKLAQTFPMFDPTEIKVIYQPLMALLELKLAIQSKQMQQFSTWYPKINAQPFVIGIAGSVAVGKSTMAALLAAALKIIFPNLQTELVSTDSFLYNNAYLDQNDLMQAKGFPISYDTASFIAFLKAFKQRQTNLKIPIYSHQKYDILTNQQQLVNNADILIVEGINALQRVSKDEMPVDLMDYKIYIDADEKIIEKWFLERFERLVKEATPNTYYYQFQADLNVGRSLAKNTWHSINGVNLHRYIGPSKINANLILIKGPNHHLEAVAFKKY</sequence>
<evidence type="ECO:0000256" key="5">
    <source>
        <dbReference type="ARBA" id="ARBA00012102"/>
    </source>
</evidence>
<evidence type="ECO:0000256" key="13">
    <source>
        <dbReference type="RuleBase" id="RU003530"/>
    </source>
</evidence>
<keyword evidence="7 13" id="KW-0963">Cytoplasm</keyword>
<evidence type="ECO:0000256" key="10">
    <source>
        <dbReference type="ARBA" id="ARBA00022777"/>
    </source>
</evidence>
<accession>A0ABT0VIK1</accession>
<evidence type="ECO:0000256" key="12">
    <source>
        <dbReference type="ARBA" id="ARBA00022993"/>
    </source>
</evidence>
<protein>
    <recommendedName>
        <fullName evidence="6 13">Pantothenate kinase</fullName>
        <ecNumber evidence="5 13">2.7.1.33</ecNumber>
    </recommendedName>
</protein>
<proteinExistence type="inferred from homology"/>
<dbReference type="PIRSF" id="PIRSF000545">
    <property type="entry name" value="Pantothenate_kin"/>
    <property type="match status" value="1"/>
</dbReference>
<evidence type="ECO:0000256" key="1">
    <source>
        <dbReference type="ARBA" id="ARBA00001206"/>
    </source>
</evidence>
<evidence type="ECO:0000256" key="2">
    <source>
        <dbReference type="ARBA" id="ARBA00004496"/>
    </source>
</evidence>
<dbReference type="GO" id="GO:0004594">
    <property type="term" value="F:pantothenate kinase activity"/>
    <property type="evidence" value="ECO:0007669"/>
    <property type="project" value="UniProtKB-EC"/>
</dbReference>
<dbReference type="PANTHER" id="PTHR10285">
    <property type="entry name" value="URIDINE KINASE"/>
    <property type="match status" value="1"/>
</dbReference>
<keyword evidence="8 15" id="KW-0808">Transferase</keyword>
<evidence type="ECO:0000256" key="3">
    <source>
        <dbReference type="ARBA" id="ARBA00005225"/>
    </source>
</evidence>
<keyword evidence="11" id="KW-0067">ATP-binding</keyword>
<comment type="subcellular location">
    <subcellularLocation>
        <location evidence="2 13">Cytoplasm</location>
    </subcellularLocation>
</comment>
<dbReference type="NCBIfam" id="TIGR00554">
    <property type="entry name" value="panK_bact"/>
    <property type="match status" value="1"/>
</dbReference>
<dbReference type="Proteomes" id="UP001057481">
    <property type="component" value="Unassembled WGS sequence"/>
</dbReference>
<evidence type="ECO:0000256" key="9">
    <source>
        <dbReference type="ARBA" id="ARBA00022741"/>
    </source>
</evidence>
<dbReference type="InterPro" id="IPR027417">
    <property type="entry name" value="P-loop_NTPase"/>
</dbReference>
<evidence type="ECO:0000313" key="16">
    <source>
        <dbReference type="Proteomes" id="UP001057481"/>
    </source>
</evidence>
<dbReference type="Gene3D" id="3.40.50.300">
    <property type="entry name" value="P-loop containing nucleotide triphosphate hydrolases"/>
    <property type="match status" value="1"/>
</dbReference>
<gene>
    <name evidence="15" type="ORF">KAK10_07015</name>
</gene>
<comment type="pathway">
    <text evidence="3 13">Cofactor biosynthesis; coenzyme A biosynthesis; CoA from (R)-pantothenate: step 1/5.</text>
</comment>
<feature type="domain" description="Phosphoribulokinase/uridine kinase" evidence="14">
    <location>
        <begin position="82"/>
        <end position="227"/>
    </location>
</feature>
<evidence type="ECO:0000256" key="7">
    <source>
        <dbReference type="ARBA" id="ARBA00022490"/>
    </source>
</evidence>
<keyword evidence="12 13" id="KW-0173">Coenzyme A biosynthesis</keyword>
<organism evidence="15 16">
    <name type="scientific">Periweissella beninensis</name>
    <dbReference type="NCBI Taxonomy" id="504936"/>
    <lineage>
        <taxon>Bacteria</taxon>
        <taxon>Bacillati</taxon>
        <taxon>Bacillota</taxon>
        <taxon>Bacilli</taxon>
        <taxon>Lactobacillales</taxon>
        <taxon>Lactobacillaceae</taxon>
        <taxon>Periweissella</taxon>
    </lineage>
</organism>
<comment type="caution">
    <text evidence="15">The sequence shown here is derived from an EMBL/GenBank/DDBJ whole genome shotgun (WGS) entry which is preliminary data.</text>
</comment>
<comment type="catalytic activity">
    <reaction evidence="1 13">
        <text>(R)-pantothenate + ATP = (R)-4'-phosphopantothenate + ADP + H(+)</text>
        <dbReference type="Rhea" id="RHEA:16373"/>
        <dbReference type="ChEBI" id="CHEBI:10986"/>
        <dbReference type="ChEBI" id="CHEBI:15378"/>
        <dbReference type="ChEBI" id="CHEBI:29032"/>
        <dbReference type="ChEBI" id="CHEBI:30616"/>
        <dbReference type="ChEBI" id="CHEBI:456216"/>
        <dbReference type="EC" id="2.7.1.33"/>
    </reaction>
</comment>
<evidence type="ECO:0000256" key="6">
    <source>
        <dbReference type="ARBA" id="ARBA00015080"/>
    </source>
</evidence>
<dbReference type="InterPro" id="IPR006083">
    <property type="entry name" value="PRK/URK"/>
</dbReference>
<evidence type="ECO:0000256" key="11">
    <source>
        <dbReference type="ARBA" id="ARBA00022840"/>
    </source>
</evidence>
<evidence type="ECO:0000259" key="14">
    <source>
        <dbReference type="Pfam" id="PF00485"/>
    </source>
</evidence>
<dbReference type="EC" id="2.7.1.33" evidence="5 13"/>
<keyword evidence="9" id="KW-0547">Nucleotide-binding</keyword>
<dbReference type="InterPro" id="IPR004566">
    <property type="entry name" value="PanK"/>
</dbReference>
<evidence type="ECO:0000256" key="4">
    <source>
        <dbReference type="ARBA" id="ARBA00006087"/>
    </source>
</evidence>